<sequence length="96" mass="10304">MAFKSCTHLSSKGAISSLGALALCSPRSWLASFARQSILSALTSAISVGYLIVDDAEGSHAYGFFKKGCNHVHIKVKSDNFWLRLILSGDLGSKRT</sequence>
<gene>
    <name evidence="1" type="ORF">BT62DRAFT_1006190</name>
</gene>
<dbReference type="RefSeq" id="XP_043039513.1">
    <property type="nucleotide sequence ID" value="XM_043177224.1"/>
</dbReference>
<evidence type="ECO:0000313" key="2">
    <source>
        <dbReference type="Proteomes" id="UP000812287"/>
    </source>
</evidence>
<evidence type="ECO:0000313" key="1">
    <source>
        <dbReference type="EMBL" id="KAG7446013.1"/>
    </source>
</evidence>
<proteinExistence type="predicted"/>
<name>A0A9P8AS40_9AGAR</name>
<dbReference type="EMBL" id="MU250535">
    <property type="protein sequence ID" value="KAG7446013.1"/>
    <property type="molecule type" value="Genomic_DNA"/>
</dbReference>
<keyword evidence="2" id="KW-1185">Reference proteome</keyword>
<reference evidence="1" key="1">
    <citation type="submission" date="2020-11" db="EMBL/GenBank/DDBJ databases">
        <title>Adaptations for nitrogen fixation in a non-lichenized fungal sporocarp promotes dispersal by wood-feeding termites.</title>
        <authorList>
            <consortium name="DOE Joint Genome Institute"/>
            <person name="Koch R.A."/>
            <person name="Yoon G."/>
            <person name="Arayal U."/>
            <person name="Lail K."/>
            <person name="Amirebrahimi M."/>
            <person name="Labutti K."/>
            <person name="Lipzen A."/>
            <person name="Riley R."/>
            <person name="Barry K."/>
            <person name="Henrissat B."/>
            <person name="Grigoriev I.V."/>
            <person name="Herr J.R."/>
            <person name="Aime M.C."/>
        </authorList>
    </citation>
    <scope>NUCLEOTIDE SEQUENCE</scope>
    <source>
        <strain evidence="1">MCA 3950</strain>
    </source>
</reference>
<dbReference type="AlphaFoldDB" id="A0A9P8AS40"/>
<dbReference type="Proteomes" id="UP000812287">
    <property type="component" value="Unassembled WGS sequence"/>
</dbReference>
<organism evidence="1 2">
    <name type="scientific">Guyanagaster necrorhizus</name>
    <dbReference type="NCBI Taxonomy" id="856835"/>
    <lineage>
        <taxon>Eukaryota</taxon>
        <taxon>Fungi</taxon>
        <taxon>Dikarya</taxon>
        <taxon>Basidiomycota</taxon>
        <taxon>Agaricomycotina</taxon>
        <taxon>Agaricomycetes</taxon>
        <taxon>Agaricomycetidae</taxon>
        <taxon>Agaricales</taxon>
        <taxon>Marasmiineae</taxon>
        <taxon>Physalacriaceae</taxon>
        <taxon>Guyanagaster</taxon>
    </lineage>
</organism>
<accession>A0A9P8AS40</accession>
<protein>
    <submittedName>
        <fullName evidence="1">Uncharacterized protein</fullName>
    </submittedName>
</protein>
<comment type="caution">
    <text evidence="1">The sequence shown here is derived from an EMBL/GenBank/DDBJ whole genome shotgun (WGS) entry which is preliminary data.</text>
</comment>
<dbReference type="OrthoDB" id="8300214at2759"/>
<dbReference type="GeneID" id="66099511"/>